<dbReference type="Pfam" id="PF23742">
    <property type="entry name" value="VBS_C3G9"/>
    <property type="match status" value="1"/>
</dbReference>
<evidence type="ECO:0000256" key="1">
    <source>
        <dbReference type="SAM" id="MobiDB-lite"/>
    </source>
</evidence>
<dbReference type="FunCoup" id="A0A2T3A9W9">
    <property type="interactions" value="146"/>
</dbReference>
<evidence type="ECO:0000313" key="4">
    <source>
        <dbReference type="Proteomes" id="UP000241462"/>
    </source>
</evidence>
<feature type="compositionally biased region" description="Polar residues" evidence="1">
    <location>
        <begin position="295"/>
        <end position="309"/>
    </location>
</feature>
<feature type="compositionally biased region" description="Pro residues" evidence="1">
    <location>
        <begin position="171"/>
        <end position="183"/>
    </location>
</feature>
<feature type="region of interest" description="Disordered" evidence="1">
    <location>
        <begin position="373"/>
        <end position="392"/>
    </location>
</feature>
<keyword evidence="4" id="KW-1185">Reference proteome</keyword>
<protein>
    <recommendedName>
        <fullName evidence="2">GIT Spa2 homology (SHD) domain-containing protein</fullName>
    </recommendedName>
</protein>
<dbReference type="GO" id="GO:0005078">
    <property type="term" value="F:MAP-kinase scaffold activity"/>
    <property type="evidence" value="ECO:0007669"/>
    <property type="project" value="TreeGrafter"/>
</dbReference>
<dbReference type="Pfam" id="PF08518">
    <property type="entry name" value="GIT_SHD"/>
    <property type="match status" value="2"/>
</dbReference>
<feature type="compositionally biased region" description="Polar residues" evidence="1">
    <location>
        <begin position="699"/>
        <end position="708"/>
    </location>
</feature>
<dbReference type="OrthoDB" id="5588096at2759"/>
<dbReference type="STRING" id="2025994.A0A2T3A9W9"/>
<evidence type="ECO:0000259" key="2">
    <source>
        <dbReference type="SMART" id="SM00555"/>
    </source>
</evidence>
<dbReference type="InParanoid" id="A0A2T3A9W9"/>
<dbReference type="GO" id="GO:0005826">
    <property type="term" value="C:actomyosin contractile ring"/>
    <property type="evidence" value="ECO:0007669"/>
    <property type="project" value="TreeGrafter"/>
</dbReference>
<organism evidence="3 4">
    <name type="scientific">Coniella lustricola</name>
    <dbReference type="NCBI Taxonomy" id="2025994"/>
    <lineage>
        <taxon>Eukaryota</taxon>
        <taxon>Fungi</taxon>
        <taxon>Dikarya</taxon>
        <taxon>Ascomycota</taxon>
        <taxon>Pezizomycotina</taxon>
        <taxon>Sordariomycetes</taxon>
        <taxon>Sordariomycetidae</taxon>
        <taxon>Diaporthales</taxon>
        <taxon>Schizoparmaceae</taxon>
        <taxon>Coniella</taxon>
    </lineage>
</organism>
<proteinExistence type="predicted"/>
<dbReference type="GO" id="GO:1902716">
    <property type="term" value="C:cell cortex of growing cell tip"/>
    <property type="evidence" value="ECO:0007669"/>
    <property type="project" value="TreeGrafter"/>
</dbReference>
<reference evidence="3 4" key="1">
    <citation type="journal article" date="2018" name="Mycol. Prog.">
        <title>Coniella lustricola, a new species from submerged detritus.</title>
        <authorList>
            <person name="Raudabaugh D.B."/>
            <person name="Iturriaga T."/>
            <person name="Carver A."/>
            <person name="Mondo S."/>
            <person name="Pangilinan J."/>
            <person name="Lipzen A."/>
            <person name="He G."/>
            <person name="Amirebrahimi M."/>
            <person name="Grigoriev I.V."/>
            <person name="Miller A.N."/>
        </authorList>
    </citation>
    <scope>NUCLEOTIDE SEQUENCE [LARGE SCALE GENOMIC DNA]</scope>
    <source>
        <strain evidence="3 4">B22-T-1</strain>
    </source>
</reference>
<feature type="compositionally biased region" description="Acidic residues" evidence="1">
    <location>
        <begin position="311"/>
        <end position="323"/>
    </location>
</feature>
<gene>
    <name evidence="3" type="ORF">BD289DRAFT_235226</name>
</gene>
<dbReference type="EMBL" id="KZ678429">
    <property type="protein sequence ID" value="PSR87420.1"/>
    <property type="molecule type" value="Genomic_DNA"/>
</dbReference>
<feature type="compositionally biased region" description="Polar residues" evidence="1">
    <location>
        <begin position="236"/>
        <end position="245"/>
    </location>
</feature>
<feature type="domain" description="GIT Spa2 homology (SHD)" evidence="2">
    <location>
        <begin position="196"/>
        <end position="226"/>
    </location>
</feature>
<dbReference type="InterPro" id="IPR039892">
    <property type="entry name" value="Spa2/Sph1"/>
</dbReference>
<feature type="region of interest" description="Disordered" evidence="1">
    <location>
        <begin position="167"/>
        <end position="189"/>
    </location>
</feature>
<dbReference type="PANTHER" id="PTHR21601">
    <property type="entry name" value="SPA2 PROTEIN"/>
    <property type="match status" value="1"/>
</dbReference>
<feature type="compositionally biased region" description="Polar residues" evidence="1">
    <location>
        <begin position="733"/>
        <end position="769"/>
    </location>
</feature>
<feature type="region of interest" description="Disordered" evidence="1">
    <location>
        <begin position="1"/>
        <end position="111"/>
    </location>
</feature>
<feature type="compositionally biased region" description="Basic and acidic residues" evidence="1">
    <location>
        <begin position="96"/>
        <end position="105"/>
    </location>
</feature>
<feature type="compositionally biased region" description="Low complexity" evidence="1">
    <location>
        <begin position="328"/>
        <end position="337"/>
    </location>
</feature>
<sequence length="910" mass="100937">MLAARANPPLSPVSTSGTIWPTAGMENDGPYPTQRSLKGLDPMFDQGQLASPPYSGGGNGPMNGNFPPGPRSAGGPSPPPSVGRSSTATDLYARSEGGRSRREPDQEAILGEHYVALKRYLSQTSRDGKPTPPQNKARDKLQRLTSVQFYELSTDVFDELLRRQAFSRRPPNAPPNVGPPPYLLPEDNFHPKRNQARQKLSSLGPPRFRDLATDVFCELERRFPRWAAGDIPRLSSPVSQRTPSRPGTAMSGYPPRGPSRRQPSNASSIRGALQDAYDIPPSPGLPPSNYERPQPKQSQQNTIIPNKSTMVEEDDDGLDDAEESYGTNNVSNSSNGSAEDKQIISDYEDQVRDLQEKLNNMEDNMKRREDEMNELLDQERSKSSTADMEKQQWSDMRLDLESKLTEAQNLNDAMREELDRLRDDHAKETRQLREDMEASMANAGSGRADDELERENEELRAALSEQRQTTAQVRKEAQEFLREMKQLSEQSGSSWAKQAELEKTIENLEQEVRHWRNRYTKTKTQLRGTRDSSTSLPSGNDASRYVRDKGFTDDAGIVKDLHVTKFQVAIDELLRRARVEPANTVIDAMKSVVMSVRRIAKDLDASPATNEQSQQQRKQLKGRVSSAANNLITASKTYAVSAGVAPLSLVDAAASNLVASMVELLRFVKIKVTPDGELEDEDDGTVTPVESAGFFSPRTAKSQSIQSAYQQDPYPEDLPPPPPFQGLGRRMSGCSSAYSPLNSPQDPANAYNQTNGNTNENGYAPTSNGYAPRQVDPEIQDLKVWLDDQSADLVQTIQGLVSSIRGAAEMSQIDPQIRTIIDTVGQVISETDKAGQGDLVARLYDSQQRLIEAGERGYDLAEDGRTGDEADRTWRLWTQTLPPLAFEIARETKELVQRVEQLITANDNFS</sequence>
<dbReference type="InterPro" id="IPR013724">
    <property type="entry name" value="GIT_SHD"/>
</dbReference>
<accession>A0A2T3A9W9</accession>
<feature type="region of interest" description="Disordered" evidence="1">
    <location>
        <begin position="230"/>
        <end position="341"/>
    </location>
</feature>
<dbReference type="AlphaFoldDB" id="A0A2T3A9W9"/>
<evidence type="ECO:0000313" key="3">
    <source>
        <dbReference type="EMBL" id="PSR87420.1"/>
    </source>
</evidence>
<dbReference type="Proteomes" id="UP000241462">
    <property type="component" value="Unassembled WGS sequence"/>
</dbReference>
<feature type="compositionally biased region" description="Basic and acidic residues" evidence="1">
    <location>
        <begin position="377"/>
        <end position="392"/>
    </location>
</feature>
<dbReference type="PANTHER" id="PTHR21601:SF0">
    <property type="entry name" value="PROTEIN SPA2-RELATED"/>
    <property type="match status" value="1"/>
</dbReference>
<feature type="domain" description="GIT Spa2 homology (SHD)" evidence="2">
    <location>
        <begin position="137"/>
        <end position="167"/>
    </location>
</feature>
<dbReference type="SMART" id="SM00555">
    <property type="entry name" value="GIT"/>
    <property type="match status" value="2"/>
</dbReference>
<feature type="compositionally biased region" description="Low complexity" evidence="1">
    <location>
        <begin position="62"/>
        <end position="75"/>
    </location>
</feature>
<dbReference type="InterPro" id="IPR056439">
    <property type="entry name" value="VBS_C3G9"/>
</dbReference>
<name>A0A2T3A9W9_9PEZI</name>
<feature type="region of interest" description="Disordered" evidence="1">
    <location>
        <begin position="676"/>
        <end position="773"/>
    </location>
</feature>